<dbReference type="PANTHER" id="PTHR35446">
    <property type="entry name" value="SI:CH211-175M2.5"/>
    <property type="match status" value="1"/>
</dbReference>
<feature type="domain" description="Carboxymuconolactone decarboxylase-like" evidence="1">
    <location>
        <begin position="24"/>
        <end position="59"/>
    </location>
</feature>
<dbReference type="EMBL" id="AUYB01000093">
    <property type="protein sequence ID" value="KZN40697.1"/>
    <property type="molecule type" value="Genomic_DNA"/>
</dbReference>
<dbReference type="AlphaFoldDB" id="A0A166XQY2"/>
<dbReference type="InterPro" id="IPR004675">
    <property type="entry name" value="AhpD_core"/>
</dbReference>
<dbReference type="GO" id="GO:0051920">
    <property type="term" value="F:peroxiredoxin activity"/>
    <property type="evidence" value="ECO:0007669"/>
    <property type="project" value="InterPro"/>
</dbReference>
<dbReference type="Proteomes" id="UP000076643">
    <property type="component" value="Unassembled WGS sequence"/>
</dbReference>
<accession>A0A166XQY2</accession>
<dbReference type="InterPro" id="IPR029032">
    <property type="entry name" value="AhpD-like"/>
</dbReference>
<gene>
    <name evidence="2" type="ORF">N475_11250</name>
</gene>
<evidence type="ECO:0000313" key="2">
    <source>
        <dbReference type="EMBL" id="KZN40697.1"/>
    </source>
</evidence>
<comment type="caution">
    <text evidence="2">The sequence shown here is derived from an EMBL/GenBank/DDBJ whole genome shotgun (WGS) entry which is preliminary data.</text>
</comment>
<dbReference type="PANTHER" id="PTHR35446:SF2">
    <property type="entry name" value="CARBOXYMUCONOLACTONE DECARBOXYLASE-LIKE DOMAIN-CONTAINING PROTEIN"/>
    <property type="match status" value="1"/>
</dbReference>
<dbReference type="RefSeq" id="WP_063357311.1">
    <property type="nucleotide sequence ID" value="NZ_AQHB01000035.1"/>
</dbReference>
<organism evidence="2 3">
    <name type="scientific">Pseudoalteromonas luteoviolacea DSM 6061</name>
    <dbReference type="NCBI Taxonomy" id="1365250"/>
    <lineage>
        <taxon>Bacteria</taxon>
        <taxon>Pseudomonadati</taxon>
        <taxon>Pseudomonadota</taxon>
        <taxon>Gammaproteobacteria</taxon>
        <taxon>Alteromonadales</taxon>
        <taxon>Pseudoalteromonadaceae</taxon>
        <taxon>Pseudoalteromonas</taxon>
    </lineage>
</organism>
<proteinExistence type="predicted"/>
<dbReference type="Pfam" id="PF02627">
    <property type="entry name" value="CMD"/>
    <property type="match status" value="1"/>
</dbReference>
<evidence type="ECO:0000259" key="1">
    <source>
        <dbReference type="Pfam" id="PF02627"/>
    </source>
</evidence>
<protein>
    <recommendedName>
        <fullName evidence="1">Carboxymuconolactone decarboxylase-like domain-containing protein</fullName>
    </recommendedName>
</protein>
<dbReference type="NCBIfam" id="TIGR00778">
    <property type="entry name" value="ahpD_dom"/>
    <property type="match status" value="1"/>
</dbReference>
<dbReference type="PATRIC" id="fig|1365250.3.peg.1476"/>
<reference evidence="2 3" key="1">
    <citation type="submission" date="2013-07" db="EMBL/GenBank/DDBJ databases">
        <title>Comparative Genomic and Metabolomic Analysis of Twelve Strains of Pseudoalteromonas luteoviolacea.</title>
        <authorList>
            <person name="Vynne N.G."/>
            <person name="Mansson M."/>
            <person name="Gram L."/>
        </authorList>
    </citation>
    <scope>NUCLEOTIDE SEQUENCE [LARGE SCALE GENOMIC DNA]</scope>
    <source>
        <strain evidence="2 3">DSM 6061</strain>
    </source>
</reference>
<name>A0A166XQY2_9GAMM</name>
<keyword evidence="3" id="KW-1185">Reference proteome</keyword>
<dbReference type="InterPro" id="IPR003779">
    <property type="entry name" value="CMD-like"/>
</dbReference>
<dbReference type="Gene3D" id="1.20.1290.10">
    <property type="entry name" value="AhpD-like"/>
    <property type="match status" value="1"/>
</dbReference>
<sequence length="137" mass="15384">MISQSQLLTQYPYIHTALGGLSAQAEQCLPASTVHLIRLYVSQINGCQYCKIMHEEALKDTTSQEQFTHFHKAIFEPNLASLSEFERSVLQLARQVTEVKLLTPLSNEILDEKQRLAVVAVALQINSWNRLAVGLGF</sequence>
<evidence type="ECO:0000313" key="3">
    <source>
        <dbReference type="Proteomes" id="UP000076643"/>
    </source>
</evidence>
<dbReference type="SUPFAM" id="SSF69118">
    <property type="entry name" value="AhpD-like"/>
    <property type="match status" value="1"/>
</dbReference>